<evidence type="ECO:0000313" key="10">
    <source>
        <dbReference type="Proteomes" id="UP000296352"/>
    </source>
</evidence>
<dbReference type="InterPro" id="IPR004550">
    <property type="entry name" value="AsnASE_II"/>
</dbReference>
<feature type="active site" description="O-isoaspartyl threonine intermediate" evidence="4">
    <location>
        <position position="18"/>
    </location>
</feature>
<evidence type="ECO:0000259" key="8">
    <source>
        <dbReference type="Pfam" id="PF17763"/>
    </source>
</evidence>
<evidence type="ECO:0000256" key="2">
    <source>
        <dbReference type="ARBA" id="ARBA00012920"/>
    </source>
</evidence>
<organism evidence="9 10">
    <name type="scientific">Corynebacterium endometrii</name>
    <dbReference type="NCBI Taxonomy" id="2488819"/>
    <lineage>
        <taxon>Bacteria</taxon>
        <taxon>Bacillati</taxon>
        <taxon>Actinomycetota</taxon>
        <taxon>Actinomycetes</taxon>
        <taxon>Mycobacteriales</taxon>
        <taxon>Corynebacteriaceae</taxon>
        <taxon>Corynebacterium</taxon>
    </lineage>
</organism>
<dbReference type="PANTHER" id="PTHR11707">
    <property type="entry name" value="L-ASPARAGINASE"/>
    <property type="match status" value="1"/>
</dbReference>
<evidence type="ECO:0000256" key="1">
    <source>
        <dbReference type="ARBA" id="ARBA00010518"/>
    </source>
</evidence>
<dbReference type="InterPro" id="IPR020827">
    <property type="entry name" value="Asparaginase/glutaminase_AS1"/>
</dbReference>
<dbReference type="InterPro" id="IPR036152">
    <property type="entry name" value="Asp/glu_Ase-like_sf"/>
</dbReference>
<accession>A0A4P7QGD1</accession>
<evidence type="ECO:0000313" key="9">
    <source>
        <dbReference type="EMBL" id="QCB28785.1"/>
    </source>
</evidence>
<dbReference type="EC" id="3.5.1.1" evidence="2"/>
<dbReference type="PIRSF" id="PIRSF001220">
    <property type="entry name" value="L-ASNase_gatD"/>
    <property type="match status" value="1"/>
</dbReference>
<evidence type="ECO:0000256" key="6">
    <source>
        <dbReference type="PROSITE-ProRule" id="PRU10099"/>
    </source>
</evidence>
<dbReference type="OrthoDB" id="9788068at2"/>
<dbReference type="InterPro" id="IPR040919">
    <property type="entry name" value="Asparaginase_C"/>
</dbReference>
<protein>
    <recommendedName>
        <fullName evidence="2">asparaginase</fullName>
        <ecNumber evidence="2">3.5.1.1</ecNumber>
    </recommendedName>
</protein>
<dbReference type="RefSeq" id="WP_136141479.1">
    <property type="nucleotide sequence ID" value="NZ_CP039247.1"/>
</dbReference>
<dbReference type="PANTHER" id="PTHR11707:SF28">
    <property type="entry name" value="60 KDA LYSOPHOSPHOLIPASE"/>
    <property type="match status" value="1"/>
</dbReference>
<evidence type="ECO:0000259" key="7">
    <source>
        <dbReference type="Pfam" id="PF00710"/>
    </source>
</evidence>
<dbReference type="SUPFAM" id="SSF53774">
    <property type="entry name" value="Glutaminase/Asparaginase"/>
    <property type="match status" value="1"/>
</dbReference>
<keyword evidence="3 9" id="KW-0378">Hydrolase</keyword>
<dbReference type="GO" id="GO:0006528">
    <property type="term" value="P:asparagine metabolic process"/>
    <property type="evidence" value="ECO:0007669"/>
    <property type="project" value="InterPro"/>
</dbReference>
<dbReference type="GO" id="GO:0004067">
    <property type="term" value="F:asparaginase activity"/>
    <property type="evidence" value="ECO:0007669"/>
    <property type="project" value="UniProtKB-UniRule"/>
</dbReference>
<reference evidence="9 10" key="1">
    <citation type="submission" date="2019-04" db="EMBL/GenBank/DDBJ databases">
        <title>Corynebacterium endometrii sp. nov., isolated from the uterus of a cow with endometritis.</title>
        <authorList>
            <person name="Ballas P."/>
            <person name="Ruckert C."/>
            <person name="Wagener K."/>
            <person name="Drillich M."/>
            <person name="Kaempfer P."/>
            <person name="Busse H.-J."/>
            <person name="Ehling-Schulz M."/>
        </authorList>
    </citation>
    <scope>NUCLEOTIDE SEQUENCE [LARGE SCALE GENOMIC DNA]</scope>
    <source>
        <strain evidence="9 10">LMM-1653</strain>
    </source>
</reference>
<dbReference type="KEGG" id="cee:CENDO_07555"/>
<dbReference type="PRINTS" id="PR00139">
    <property type="entry name" value="ASNGLNASE"/>
</dbReference>
<feature type="active site" evidence="6">
    <location>
        <position position="18"/>
    </location>
</feature>
<dbReference type="Gene3D" id="3.40.50.1170">
    <property type="entry name" value="L-asparaginase, N-terminal domain"/>
    <property type="match status" value="1"/>
</dbReference>
<sequence length="305" mass="30642" precursor="true">MSDAASASIISVIATGGTIASATDSTGALVPQRNAQDLVDELGGVDVPLRAIDSARLDSSSMTLAQLDALVAQVHEQLADPQVRGVVVTHGTDSMADTAIVLDIFHDSDKPVVLTGAQRPFDHPESDGLTNLTDSIRVAAAPASTGVVIRFGGVTVPARGARKQHTSNLRAFSPTRCNRPAPIPVATLDGTSVAIIAAFPGSGRELVDAAVASGVDGLVIEGLGSGNMGEEMGKGVADALDAGIKVVVSTRVPEGPVALDYGGAGGGATLDAKGAVGSGLLRVGQARMMLIVALATGRDVADLLS</sequence>
<feature type="binding site" evidence="5">
    <location>
        <begin position="92"/>
        <end position="93"/>
    </location>
    <ligand>
        <name>substrate</name>
    </ligand>
</feature>
<keyword evidence="10" id="KW-1185">Reference proteome</keyword>
<dbReference type="SMART" id="SM00870">
    <property type="entry name" value="Asparaginase"/>
    <property type="match status" value="1"/>
</dbReference>
<evidence type="ECO:0000256" key="4">
    <source>
        <dbReference type="PIRSR" id="PIRSR001220-1"/>
    </source>
</evidence>
<dbReference type="InterPro" id="IPR027474">
    <property type="entry name" value="L-asparaginase_N"/>
</dbReference>
<dbReference type="Gene3D" id="3.40.50.40">
    <property type="match status" value="1"/>
</dbReference>
<dbReference type="EMBL" id="CP039247">
    <property type="protein sequence ID" value="QCB28785.1"/>
    <property type="molecule type" value="Genomic_DNA"/>
</dbReference>
<dbReference type="CDD" id="cd08964">
    <property type="entry name" value="L-asparaginase_II"/>
    <property type="match status" value="1"/>
</dbReference>
<dbReference type="Pfam" id="PF17763">
    <property type="entry name" value="Asparaginase_C"/>
    <property type="match status" value="1"/>
</dbReference>
<dbReference type="PROSITE" id="PS51732">
    <property type="entry name" value="ASN_GLN_ASE_3"/>
    <property type="match status" value="1"/>
</dbReference>
<dbReference type="InterPro" id="IPR037152">
    <property type="entry name" value="L-asparaginase_N_sf"/>
</dbReference>
<feature type="binding site" evidence="5">
    <location>
        <position position="59"/>
    </location>
    <ligand>
        <name>substrate</name>
    </ligand>
</feature>
<evidence type="ECO:0000256" key="5">
    <source>
        <dbReference type="PIRSR" id="PIRSR001220-2"/>
    </source>
</evidence>
<feature type="domain" description="Asparaginase/glutaminase C-terminal" evidence="8">
    <location>
        <begin position="193"/>
        <end position="302"/>
    </location>
</feature>
<dbReference type="PROSITE" id="PS00144">
    <property type="entry name" value="ASN_GLN_ASE_1"/>
    <property type="match status" value="1"/>
</dbReference>
<dbReference type="Pfam" id="PF00710">
    <property type="entry name" value="Asparaginase"/>
    <property type="match status" value="1"/>
</dbReference>
<dbReference type="PIRSF" id="PIRSF500176">
    <property type="entry name" value="L_ASNase"/>
    <property type="match status" value="1"/>
</dbReference>
<evidence type="ECO:0000256" key="3">
    <source>
        <dbReference type="ARBA" id="ARBA00022801"/>
    </source>
</evidence>
<gene>
    <name evidence="9" type="primary">ansZ</name>
    <name evidence="9" type="ORF">CENDO_07555</name>
</gene>
<comment type="similarity">
    <text evidence="1">Belongs to the asparaginase 1 family.</text>
</comment>
<dbReference type="InterPro" id="IPR006034">
    <property type="entry name" value="Asparaginase/glutaminase-like"/>
</dbReference>
<dbReference type="SFLD" id="SFLDS00057">
    <property type="entry name" value="Glutaminase/Asparaginase"/>
    <property type="match status" value="1"/>
</dbReference>
<proteinExistence type="inferred from homology"/>
<feature type="domain" description="L-asparaginase N-terminal" evidence="7">
    <location>
        <begin position="10"/>
        <end position="178"/>
    </location>
</feature>
<dbReference type="InterPro" id="IPR027473">
    <property type="entry name" value="L-asparaginase_C"/>
</dbReference>
<name>A0A4P7QGD1_9CORY</name>
<dbReference type="Proteomes" id="UP000296352">
    <property type="component" value="Chromosome"/>
</dbReference>
<dbReference type="AlphaFoldDB" id="A0A4P7QGD1"/>